<evidence type="ECO:0000256" key="1">
    <source>
        <dbReference type="SAM" id="MobiDB-lite"/>
    </source>
</evidence>
<comment type="caution">
    <text evidence="3">The sequence shown here is derived from an EMBL/GenBank/DDBJ whole genome shotgun (WGS) entry which is preliminary data.</text>
</comment>
<dbReference type="Proteomes" id="UP001331761">
    <property type="component" value="Unassembled WGS sequence"/>
</dbReference>
<keyword evidence="4" id="KW-1185">Reference proteome</keyword>
<feature type="chain" id="PRO_5042895049" evidence="2">
    <location>
        <begin position="16"/>
        <end position="177"/>
    </location>
</feature>
<evidence type="ECO:0000313" key="3">
    <source>
        <dbReference type="EMBL" id="KAK5975346.1"/>
    </source>
</evidence>
<reference evidence="3 4" key="1">
    <citation type="submission" date="2019-10" db="EMBL/GenBank/DDBJ databases">
        <title>Assembly and Annotation for the nematode Trichostrongylus colubriformis.</title>
        <authorList>
            <person name="Martin J."/>
        </authorList>
    </citation>
    <scope>NUCLEOTIDE SEQUENCE [LARGE SCALE GENOMIC DNA]</scope>
    <source>
        <strain evidence="3">G859</strain>
        <tissue evidence="3">Whole worm</tissue>
    </source>
</reference>
<dbReference type="AlphaFoldDB" id="A0AAN8IJ10"/>
<proteinExistence type="predicted"/>
<protein>
    <submittedName>
        <fullName evidence="3">Uncharacterized protein</fullName>
    </submittedName>
</protein>
<keyword evidence="2" id="KW-0732">Signal</keyword>
<feature type="compositionally biased region" description="Basic and acidic residues" evidence="1">
    <location>
        <begin position="124"/>
        <end position="139"/>
    </location>
</feature>
<feature type="region of interest" description="Disordered" evidence="1">
    <location>
        <begin position="119"/>
        <end position="177"/>
    </location>
</feature>
<evidence type="ECO:0000313" key="4">
    <source>
        <dbReference type="Proteomes" id="UP001331761"/>
    </source>
</evidence>
<gene>
    <name evidence="3" type="ORF">GCK32_002104</name>
</gene>
<feature type="compositionally biased region" description="Basic and acidic residues" evidence="1">
    <location>
        <begin position="66"/>
        <end position="83"/>
    </location>
</feature>
<evidence type="ECO:0000256" key="2">
    <source>
        <dbReference type="SAM" id="SignalP"/>
    </source>
</evidence>
<name>A0AAN8IJ10_TRICO</name>
<feature type="signal peptide" evidence="2">
    <location>
        <begin position="1"/>
        <end position="15"/>
    </location>
</feature>
<dbReference type="EMBL" id="WIXE01013146">
    <property type="protein sequence ID" value="KAK5975346.1"/>
    <property type="molecule type" value="Genomic_DNA"/>
</dbReference>
<sequence length="177" mass="20228">MRLPILLWLVAAAKAGVTRNKGHDITPSERTIAEEERREEYPLKRQSAVHELAFLLQEALSKGPQVKRDNDITPPEEKLEHDITPAQTRLPGKERREEYPLKRQSAVYELASLLQEALSKGSQVKRDNDITPPEERLDHGVTPAETRLSGKEKRFRPPLTRQNAVYDITPPEERLQA</sequence>
<feature type="region of interest" description="Disordered" evidence="1">
    <location>
        <begin position="64"/>
        <end position="100"/>
    </location>
</feature>
<feature type="compositionally biased region" description="Basic and acidic residues" evidence="1">
    <location>
        <begin position="91"/>
        <end position="100"/>
    </location>
</feature>
<accession>A0AAN8IJ10</accession>
<organism evidence="3 4">
    <name type="scientific">Trichostrongylus colubriformis</name>
    <name type="common">Black scour worm</name>
    <dbReference type="NCBI Taxonomy" id="6319"/>
    <lineage>
        <taxon>Eukaryota</taxon>
        <taxon>Metazoa</taxon>
        <taxon>Ecdysozoa</taxon>
        <taxon>Nematoda</taxon>
        <taxon>Chromadorea</taxon>
        <taxon>Rhabditida</taxon>
        <taxon>Rhabditina</taxon>
        <taxon>Rhabditomorpha</taxon>
        <taxon>Strongyloidea</taxon>
        <taxon>Trichostrongylidae</taxon>
        <taxon>Trichostrongylus</taxon>
    </lineage>
</organism>